<comment type="caution">
    <text evidence="5">The sequence shown here is derived from an EMBL/GenBank/DDBJ whole genome shotgun (WGS) entry which is preliminary data.</text>
</comment>
<comment type="similarity">
    <text evidence="3">Belongs to the aldehyde dehydrogenase family.</text>
</comment>
<dbReference type="InterPro" id="IPR016163">
    <property type="entry name" value="Ald_DH_C"/>
</dbReference>
<organism evidence="5 6">
    <name type="scientific">Actinomadura vinacea</name>
    <dbReference type="NCBI Taxonomy" id="115336"/>
    <lineage>
        <taxon>Bacteria</taxon>
        <taxon>Bacillati</taxon>
        <taxon>Actinomycetota</taxon>
        <taxon>Actinomycetes</taxon>
        <taxon>Streptosporangiales</taxon>
        <taxon>Thermomonosporaceae</taxon>
        <taxon>Actinomadura</taxon>
    </lineage>
</organism>
<feature type="domain" description="Aldehyde dehydrogenase" evidence="4">
    <location>
        <begin position="18"/>
        <end position="474"/>
    </location>
</feature>
<dbReference type="PANTHER" id="PTHR11699">
    <property type="entry name" value="ALDEHYDE DEHYDROGENASE-RELATED"/>
    <property type="match status" value="1"/>
</dbReference>
<dbReference type="InterPro" id="IPR016161">
    <property type="entry name" value="Ald_DH/histidinol_DH"/>
</dbReference>
<evidence type="ECO:0000256" key="2">
    <source>
        <dbReference type="PROSITE-ProRule" id="PRU10007"/>
    </source>
</evidence>
<evidence type="ECO:0000256" key="1">
    <source>
        <dbReference type="ARBA" id="ARBA00023002"/>
    </source>
</evidence>
<sequence>MTEPLVREELFIGGEWKTARGRAVHPVVNPADGTPLGDFPIASADDVDAAVAAAGRAFLDWRRSTPADRARHLLALADEMDGDLETLVALESRNVGKPRRNARAEIGFAIDLLRFCAGAARTMESSAAGEYVRGQTSIVRRDPLGVLAQIAPWNYPMVMLAYKLGPALATGNVTVFKPAEQTPLSTLRVAELAAGILPPGTFNVLTGDGTTGSALVRHADVRMVSLTGDSATGRTVAREAADSLKRVHLELGGKAPALVFDDADIEHTVAVLRRAAFYNSGQDCTAATRLLVAESIADELVDGLVEATRTVRTGDPATDDDLDMGPLVSAEQRDRVRGFVDRLGAGDAKVAVGGTAPEGAGFFHDPTIVTGVRQHDEIVQNEVFGPVLTVQTFASEEEAVALANGTRYGLAASVWTKDAGRALEVSGLLDCGAVWVNEHDVVTPEMPHGGTKASGYGKDLSMYSLQDYTLVKHVMINHRRSA</sequence>
<dbReference type="RefSeq" id="WP_344593312.1">
    <property type="nucleotide sequence ID" value="NZ_BAAARW010000021.1"/>
</dbReference>
<dbReference type="InterPro" id="IPR015590">
    <property type="entry name" value="Aldehyde_DH_dom"/>
</dbReference>
<reference evidence="5 6" key="1">
    <citation type="journal article" date="2019" name="Int. J. Syst. Evol. Microbiol.">
        <title>The Global Catalogue of Microorganisms (GCM) 10K type strain sequencing project: providing services to taxonomists for standard genome sequencing and annotation.</title>
        <authorList>
            <consortium name="The Broad Institute Genomics Platform"/>
            <consortium name="The Broad Institute Genome Sequencing Center for Infectious Disease"/>
            <person name="Wu L."/>
            <person name="Ma J."/>
        </authorList>
    </citation>
    <scope>NUCLEOTIDE SEQUENCE [LARGE SCALE GENOMIC DNA]</scope>
    <source>
        <strain evidence="5 6">JCM 3325</strain>
    </source>
</reference>
<feature type="active site" evidence="2">
    <location>
        <position position="250"/>
    </location>
</feature>
<dbReference type="PROSITE" id="PS00687">
    <property type="entry name" value="ALDEHYDE_DEHYDR_GLU"/>
    <property type="match status" value="1"/>
</dbReference>
<dbReference type="SUPFAM" id="SSF53720">
    <property type="entry name" value="ALDH-like"/>
    <property type="match status" value="1"/>
</dbReference>
<keyword evidence="6" id="KW-1185">Reference proteome</keyword>
<protein>
    <submittedName>
        <fullName evidence="5">Gamma-aminobutyraldehyde dehydrogenase</fullName>
    </submittedName>
</protein>
<accession>A0ABN3JSF9</accession>
<dbReference type="Proteomes" id="UP001501231">
    <property type="component" value="Unassembled WGS sequence"/>
</dbReference>
<evidence type="ECO:0000313" key="6">
    <source>
        <dbReference type="Proteomes" id="UP001501231"/>
    </source>
</evidence>
<dbReference type="InterPro" id="IPR029510">
    <property type="entry name" value="Ald_DH_CS_GLU"/>
</dbReference>
<gene>
    <name evidence="5" type="ORF">GCM10010191_59150</name>
</gene>
<keyword evidence="1 3" id="KW-0560">Oxidoreductase</keyword>
<dbReference type="Gene3D" id="3.40.605.10">
    <property type="entry name" value="Aldehyde Dehydrogenase, Chain A, domain 1"/>
    <property type="match status" value="1"/>
</dbReference>
<name>A0ABN3JSF9_9ACTN</name>
<dbReference type="PROSITE" id="PS00070">
    <property type="entry name" value="ALDEHYDE_DEHYDR_CYS"/>
    <property type="match status" value="1"/>
</dbReference>
<dbReference type="EMBL" id="BAAARW010000021">
    <property type="protein sequence ID" value="GAA2436560.1"/>
    <property type="molecule type" value="Genomic_DNA"/>
</dbReference>
<evidence type="ECO:0000256" key="3">
    <source>
        <dbReference type="RuleBase" id="RU003345"/>
    </source>
</evidence>
<proteinExistence type="inferred from homology"/>
<dbReference type="Pfam" id="PF00171">
    <property type="entry name" value="Aldedh"/>
    <property type="match status" value="1"/>
</dbReference>
<dbReference type="InterPro" id="IPR016162">
    <property type="entry name" value="Ald_DH_N"/>
</dbReference>
<dbReference type="NCBIfam" id="NF010000">
    <property type="entry name" value="PRK13473.1"/>
    <property type="match status" value="1"/>
</dbReference>
<evidence type="ECO:0000259" key="4">
    <source>
        <dbReference type="Pfam" id="PF00171"/>
    </source>
</evidence>
<evidence type="ECO:0000313" key="5">
    <source>
        <dbReference type="EMBL" id="GAA2436560.1"/>
    </source>
</evidence>
<dbReference type="InterPro" id="IPR016160">
    <property type="entry name" value="Ald_DH_CS_CYS"/>
</dbReference>
<dbReference type="Gene3D" id="3.40.309.10">
    <property type="entry name" value="Aldehyde Dehydrogenase, Chain A, domain 2"/>
    <property type="match status" value="1"/>
</dbReference>